<dbReference type="EMBL" id="JACOZA010000081">
    <property type="protein sequence ID" value="MBI2097107.1"/>
    <property type="molecule type" value="Genomic_DNA"/>
</dbReference>
<dbReference type="Proteomes" id="UP000724148">
    <property type="component" value="Unassembled WGS sequence"/>
</dbReference>
<feature type="transmembrane region" description="Helical" evidence="2">
    <location>
        <begin position="60"/>
        <end position="83"/>
    </location>
</feature>
<evidence type="ECO:0000256" key="1">
    <source>
        <dbReference type="SAM" id="MobiDB-lite"/>
    </source>
</evidence>
<evidence type="ECO:0000313" key="4">
    <source>
        <dbReference type="Proteomes" id="UP000724148"/>
    </source>
</evidence>
<proteinExistence type="predicted"/>
<keyword evidence="2" id="KW-0812">Transmembrane</keyword>
<evidence type="ECO:0008006" key="5">
    <source>
        <dbReference type="Google" id="ProtNLM"/>
    </source>
</evidence>
<keyword evidence="2" id="KW-1133">Transmembrane helix</keyword>
<protein>
    <recommendedName>
        <fullName evidence="5">DUF11 domain-containing protein</fullName>
    </recommendedName>
</protein>
<gene>
    <name evidence="3" type="ORF">HYT40_03105</name>
</gene>
<reference evidence="3" key="1">
    <citation type="submission" date="2020-07" db="EMBL/GenBank/DDBJ databases">
        <title>Huge and variable diversity of episymbiotic CPR bacteria and DPANN archaea in groundwater ecosystems.</title>
        <authorList>
            <person name="He C.Y."/>
            <person name="Keren R."/>
            <person name="Whittaker M."/>
            <person name="Farag I.F."/>
            <person name="Doudna J."/>
            <person name="Cate J.H.D."/>
            <person name="Banfield J.F."/>
        </authorList>
    </citation>
    <scope>NUCLEOTIDE SEQUENCE</scope>
    <source>
        <strain evidence="3">NC_groundwater_193_Ag_S-0.1um_51_7</strain>
    </source>
</reference>
<evidence type="ECO:0000256" key="2">
    <source>
        <dbReference type="SAM" id="Phobius"/>
    </source>
</evidence>
<feature type="region of interest" description="Disordered" evidence="1">
    <location>
        <begin position="1"/>
        <end position="26"/>
    </location>
</feature>
<evidence type="ECO:0000313" key="3">
    <source>
        <dbReference type="EMBL" id="MBI2097107.1"/>
    </source>
</evidence>
<comment type="caution">
    <text evidence="3">The sequence shown here is derived from an EMBL/GenBank/DDBJ whole genome shotgun (WGS) entry which is preliminary data.</text>
</comment>
<sequence length="629" mass="68743">MSDLEDVKRKLYTPGGIPEPKPTFLGKPASRADEVRRVWADIAQTKEEPPRMKKARRFRFGLLALALFILGMAAVAGVFLIGFQRDNLSLQVLAKDRVESGERVVYQIFYKNTGSETLKDLELAFTYPAGSVPLREEKRQSGIYRTRLSLSDLAPGVEAKVELEARLFGRENEVEKAEAAFLYRLESSSSRFSIKAFAETTIVRVPLVVVVSVPDEVISRQQIAVAIDYSSNAQAPFADMFFGIQYPAGFEFTGADPAPAAGNNIWSLGTIGPGDSGRITIRGIVSGPPGESKIFSSQLGLYNQETREWTPYQTGSKSAKISVPLLSIEQRINEARDLTVKPGDELRFRLHYKNILDTALKNVSVEVRLQSQALDLKSLRISEGVFDGERNVIVWNAASFSKFAALPAGSEGDLNFSVRLKPASSFDALNTKNLTIESTARIASSDKPVGLAGAELAAEDTISAKISTRLVLSSRLLYQSQYLPSGGPLPPKVGAKTKYVVVWQLTNTLNDVANVEIRAALLPGVSWEKLYSPSSQSVLFDESSGTVTWRVGNIMAGAGISRASPMLAFQIGFTPGINLVGQSPALVRNIEVSAIDTFTNEPLLIRGEELTTELRSDPLTSEKDWKIVE</sequence>
<name>A0A931WP92_9BACT</name>
<organism evidence="3 4">
    <name type="scientific">Candidatus Sungiibacteriota bacterium</name>
    <dbReference type="NCBI Taxonomy" id="2750080"/>
    <lineage>
        <taxon>Bacteria</taxon>
        <taxon>Candidatus Sungiibacteriota</taxon>
    </lineage>
</organism>
<keyword evidence="2" id="KW-0472">Membrane</keyword>
<accession>A0A931WP92</accession>
<dbReference type="AlphaFoldDB" id="A0A931WP92"/>